<feature type="transmembrane region" description="Helical" evidence="1">
    <location>
        <begin position="378"/>
        <end position="396"/>
    </location>
</feature>
<feature type="transmembrane region" description="Helical" evidence="1">
    <location>
        <begin position="171"/>
        <end position="200"/>
    </location>
</feature>
<feature type="transmembrane region" description="Helical" evidence="1">
    <location>
        <begin position="118"/>
        <end position="137"/>
    </location>
</feature>
<evidence type="ECO:0000256" key="1">
    <source>
        <dbReference type="SAM" id="Phobius"/>
    </source>
</evidence>
<dbReference type="Proteomes" id="UP001489509">
    <property type="component" value="Unassembled WGS sequence"/>
</dbReference>
<feature type="transmembrane region" description="Helical" evidence="1">
    <location>
        <begin position="143"/>
        <end position="159"/>
    </location>
</feature>
<evidence type="ECO:0000313" key="3">
    <source>
        <dbReference type="Proteomes" id="UP001489509"/>
    </source>
</evidence>
<feature type="transmembrane region" description="Helical" evidence="1">
    <location>
        <begin position="87"/>
        <end position="106"/>
    </location>
</feature>
<sequence>MTKQLALRNREPIGKGILTGIGLFLLYFILCSAYLNQGVFCDEVDNMLGGMVVADGGVVYRDFYSQHTPVMYYLCAIFRLLGASSIFQYRLFFYLTLSLIWVLMYLRYKNYVGKFAMALYPVVYAVTMCNFDGLGHMVLSEQIQSQAMVVLMIELLLFFKHKELKLSNSILISIAIAAGFGVAFMALLPIAAVFVGVLYIEISDSVIGKIGVGATIARIWKKYWRALLIIAVPFLAAFVYFAAFGLIRNVYDQAYLLNTKVYATYTGGFGGNVLNTIVSPFQNYFSQLLSSLNALFTNPFGNLRILLNYVVNIIFVIGLFKWRKSYGVIMAAFIILTGVRGFTAFHSIPYWAVCIMMGLIMAARWIKAHPQWRSYSIKQSACICSAVFLIVTPYMTTFTNILPTRETLAAVTQNVPATNSYEDYIQRLTGPEDTIYANTLNNTFYINADRFPASRMYNMVPWFADLFEDKAVEDLSNNQPKVIIYDPKGTVWDYVYEEFAPSVDQFIKENYTVMDICGPDFWVLNSYYDEAKEILSRQ</sequence>
<keyword evidence="1" id="KW-0812">Transmembrane</keyword>
<keyword evidence="3" id="KW-1185">Reference proteome</keyword>
<keyword evidence="1" id="KW-0472">Membrane</keyword>
<proteinExistence type="predicted"/>
<feature type="transmembrane region" description="Helical" evidence="1">
    <location>
        <begin position="223"/>
        <end position="247"/>
    </location>
</feature>
<feature type="transmembrane region" description="Helical" evidence="1">
    <location>
        <begin position="301"/>
        <end position="320"/>
    </location>
</feature>
<dbReference type="RefSeq" id="WP_349219320.1">
    <property type="nucleotide sequence ID" value="NZ_JBBMFD010000010.1"/>
</dbReference>
<feature type="transmembrane region" description="Helical" evidence="1">
    <location>
        <begin position="259"/>
        <end position="281"/>
    </location>
</feature>
<feature type="transmembrane region" description="Helical" evidence="1">
    <location>
        <begin position="12"/>
        <end position="35"/>
    </location>
</feature>
<accession>A0ABV1E008</accession>
<reference evidence="2 3" key="1">
    <citation type="submission" date="2024-03" db="EMBL/GenBank/DDBJ databases">
        <title>Human intestinal bacterial collection.</title>
        <authorList>
            <person name="Pauvert C."/>
            <person name="Hitch T.C.A."/>
            <person name="Clavel T."/>
        </authorList>
    </citation>
    <scope>NUCLEOTIDE SEQUENCE [LARGE SCALE GENOMIC DNA]</scope>
    <source>
        <strain evidence="2 3">CLA-JM-H44</strain>
    </source>
</reference>
<feature type="transmembrane region" description="Helical" evidence="1">
    <location>
        <begin position="348"/>
        <end position="366"/>
    </location>
</feature>
<organism evidence="2 3">
    <name type="scientific">Solibaculum intestinale</name>
    <dbReference type="NCBI Taxonomy" id="3133165"/>
    <lineage>
        <taxon>Bacteria</taxon>
        <taxon>Bacillati</taxon>
        <taxon>Bacillota</taxon>
        <taxon>Clostridia</taxon>
        <taxon>Eubacteriales</taxon>
        <taxon>Oscillospiraceae</taxon>
        <taxon>Solibaculum</taxon>
    </lineage>
</organism>
<evidence type="ECO:0000313" key="2">
    <source>
        <dbReference type="EMBL" id="MEQ2440641.1"/>
    </source>
</evidence>
<gene>
    <name evidence="2" type="ORF">WMO26_07360</name>
</gene>
<name>A0ABV1E008_9FIRM</name>
<comment type="caution">
    <text evidence="2">The sequence shown here is derived from an EMBL/GenBank/DDBJ whole genome shotgun (WGS) entry which is preliminary data.</text>
</comment>
<feature type="transmembrane region" description="Helical" evidence="1">
    <location>
        <begin position="325"/>
        <end position="342"/>
    </location>
</feature>
<evidence type="ECO:0008006" key="4">
    <source>
        <dbReference type="Google" id="ProtNLM"/>
    </source>
</evidence>
<keyword evidence="1" id="KW-1133">Transmembrane helix</keyword>
<dbReference type="EMBL" id="JBBMFD010000010">
    <property type="protein sequence ID" value="MEQ2440641.1"/>
    <property type="molecule type" value="Genomic_DNA"/>
</dbReference>
<protein>
    <recommendedName>
        <fullName evidence="4">Glycosyltransferase RgtA/B/C/D-like domain-containing protein</fullName>
    </recommendedName>
</protein>